<evidence type="ECO:0000313" key="3">
    <source>
        <dbReference type="EMBL" id="CAE2260897.1"/>
    </source>
</evidence>
<feature type="transmembrane region" description="Helical" evidence="1">
    <location>
        <begin position="299"/>
        <end position="317"/>
    </location>
</feature>
<feature type="transmembrane region" description="Helical" evidence="1">
    <location>
        <begin position="36"/>
        <end position="58"/>
    </location>
</feature>
<name>A0A7S4JE87_9STRA</name>
<feature type="domain" description="EamA" evidence="2">
    <location>
        <begin position="217"/>
        <end position="372"/>
    </location>
</feature>
<organism evidence="3">
    <name type="scientific">Odontella aurita</name>
    <dbReference type="NCBI Taxonomy" id="265563"/>
    <lineage>
        <taxon>Eukaryota</taxon>
        <taxon>Sar</taxon>
        <taxon>Stramenopiles</taxon>
        <taxon>Ochrophyta</taxon>
        <taxon>Bacillariophyta</taxon>
        <taxon>Mediophyceae</taxon>
        <taxon>Biddulphiophycidae</taxon>
        <taxon>Eupodiscales</taxon>
        <taxon>Odontellaceae</taxon>
        <taxon>Odontella</taxon>
    </lineage>
</organism>
<feature type="transmembrane region" description="Helical" evidence="1">
    <location>
        <begin position="70"/>
        <end position="89"/>
    </location>
</feature>
<feature type="transmembrane region" description="Helical" evidence="1">
    <location>
        <begin position="126"/>
        <end position="143"/>
    </location>
</feature>
<dbReference type="AlphaFoldDB" id="A0A7S4JE87"/>
<evidence type="ECO:0000256" key="1">
    <source>
        <dbReference type="SAM" id="Phobius"/>
    </source>
</evidence>
<gene>
    <name evidence="3" type="ORF">OAUR00152_LOCUS26753</name>
</gene>
<protein>
    <recommendedName>
        <fullName evidence="2">EamA domain-containing protein</fullName>
    </recommendedName>
</protein>
<keyword evidence="1" id="KW-1133">Transmembrane helix</keyword>
<keyword evidence="1" id="KW-0472">Membrane</keyword>
<dbReference type="Pfam" id="PF00892">
    <property type="entry name" value="EamA"/>
    <property type="match status" value="2"/>
</dbReference>
<feature type="transmembrane region" description="Helical" evidence="1">
    <location>
        <begin position="6"/>
        <end position="24"/>
    </location>
</feature>
<keyword evidence="1" id="KW-0812">Transmembrane</keyword>
<dbReference type="InterPro" id="IPR000620">
    <property type="entry name" value="EamA_dom"/>
</dbReference>
<feature type="domain" description="EamA" evidence="2">
    <location>
        <begin position="5"/>
        <end position="141"/>
    </location>
</feature>
<dbReference type="SUPFAM" id="SSF103481">
    <property type="entry name" value="Multidrug resistance efflux transporter EmrE"/>
    <property type="match status" value="2"/>
</dbReference>
<feature type="transmembrane region" description="Helical" evidence="1">
    <location>
        <begin position="250"/>
        <end position="273"/>
    </location>
</feature>
<dbReference type="PANTHER" id="PTHR22911">
    <property type="entry name" value="ACYL-MALONYL CONDENSING ENZYME-RELATED"/>
    <property type="match status" value="1"/>
</dbReference>
<reference evidence="3" key="1">
    <citation type="submission" date="2021-01" db="EMBL/GenBank/DDBJ databases">
        <authorList>
            <person name="Corre E."/>
            <person name="Pelletier E."/>
            <person name="Niang G."/>
            <person name="Scheremetjew M."/>
            <person name="Finn R."/>
            <person name="Kale V."/>
            <person name="Holt S."/>
            <person name="Cochrane G."/>
            <person name="Meng A."/>
            <person name="Brown T."/>
            <person name="Cohen L."/>
        </authorList>
    </citation>
    <scope>NUCLEOTIDE SEQUENCE</scope>
    <source>
        <strain evidence="3">Isolate 1302-5</strain>
    </source>
</reference>
<evidence type="ECO:0000259" key="2">
    <source>
        <dbReference type="Pfam" id="PF00892"/>
    </source>
</evidence>
<dbReference type="GO" id="GO:0016020">
    <property type="term" value="C:membrane"/>
    <property type="evidence" value="ECO:0007669"/>
    <property type="project" value="InterPro"/>
</dbReference>
<proteinExistence type="predicted"/>
<sequence length="379" mass="41203">MTFALGISAALVAPFMMVLGFTIWDNHWGGSAFSLNMYKCNLAAIGFAAVSIASGHTFLANEGVFTTEKVGFLMLSSTIGILIGDWTWLEGMRLLGARKIIVMDSLKPFLAALLGEVFLAERLKPIACIGLVLTVVGVSLVGLEKELVHEYESEDNERSCAAECDQQPASHLEIDVATESNSLLPKPTRGEKIETVGSNSYAEQRKARGQSTQEILYGLIMGLSNVVLHTFGALLTKKFGVGMTTWEINFIRFGFAGVCMMLLSIMLSSVHFIQVGSTFSETQGDDGEWFKLPSLKRSAWIRVFLGVCFVTFLTPALTNYAMFQIPLALLLTLESTGPIYSLPLSLIMQQEHPTFKACSGALLAVAGIVVLSFKGTIEE</sequence>
<dbReference type="InterPro" id="IPR037185">
    <property type="entry name" value="EmrE-like"/>
</dbReference>
<feature type="transmembrane region" description="Helical" evidence="1">
    <location>
        <begin position="215"/>
        <end position="235"/>
    </location>
</feature>
<accession>A0A7S4JE87</accession>
<dbReference type="EMBL" id="HBKQ01038678">
    <property type="protein sequence ID" value="CAE2260897.1"/>
    <property type="molecule type" value="Transcribed_RNA"/>
</dbReference>